<dbReference type="HAMAP" id="MF_00061">
    <property type="entry name" value="IspE"/>
    <property type="match status" value="1"/>
</dbReference>
<dbReference type="PANTHER" id="PTHR43527:SF2">
    <property type="entry name" value="4-DIPHOSPHOCYTIDYL-2-C-METHYL-D-ERYTHRITOL KINASE, CHLOROPLASTIC"/>
    <property type="match status" value="1"/>
</dbReference>
<dbReference type="InterPro" id="IPR006204">
    <property type="entry name" value="GHMP_kinase_N_dom"/>
</dbReference>
<evidence type="ECO:0000259" key="9">
    <source>
        <dbReference type="Pfam" id="PF08544"/>
    </source>
</evidence>
<feature type="domain" description="GHMP kinase C-terminal" evidence="9">
    <location>
        <begin position="196"/>
        <end position="262"/>
    </location>
</feature>
<dbReference type="Pfam" id="PF00288">
    <property type="entry name" value="GHMP_kinases_N"/>
    <property type="match status" value="1"/>
</dbReference>
<dbReference type="GO" id="GO:0019288">
    <property type="term" value="P:isopentenyl diphosphate biosynthetic process, methylerythritol 4-phosphate pathway"/>
    <property type="evidence" value="ECO:0007669"/>
    <property type="project" value="UniProtKB-UniRule"/>
</dbReference>
<dbReference type="NCBIfam" id="TIGR00154">
    <property type="entry name" value="ispE"/>
    <property type="match status" value="1"/>
</dbReference>
<feature type="active site" evidence="7">
    <location>
        <position position="13"/>
    </location>
</feature>
<evidence type="ECO:0000256" key="3">
    <source>
        <dbReference type="ARBA" id="ARBA00017473"/>
    </source>
</evidence>
<dbReference type="PANTHER" id="PTHR43527">
    <property type="entry name" value="4-DIPHOSPHOCYTIDYL-2-C-METHYL-D-ERYTHRITOL KINASE, CHLOROPLASTIC"/>
    <property type="match status" value="1"/>
</dbReference>
<dbReference type="Proteomes" id="UP000683585">
    <property type="component" value="Chromosome"/>
</dbReference>
<keyword evidence="5 7" id="KW-0414">Isoprene biosynthesis</keyword>
<evidence type="ECO:0000256" key="2">
    <source>
        <dbReference type="ARBA" id="ARBA00012052"/>
    </source>
</evidence>
<keyword evidence="11" id="KW-1185">Reference proteome</keyword>
<gene>
    <name evidence="7 10" type="primary">ispE</name>
    <name evidence="10" type="ORF">PROFFT_A_06470</name>
</gene>
<dbReference type="GO" id="GO:0016114">
    <property type="term" value="P:terpenoid biosynthetic process"/>
    <property type="evidence" value="ECO:0007669"/>
    <property type="project" value="UniProtKB-UniRule"/>
</dbReference>
<feature type="active site" evidence="7">
    <location>
        <position position="141"/>
    </location>
</feature>
<dbReference type="AlphaFoldDB" id="A0A8E4GIZ2"/>
<evidence type="ECO:0000256" key="7">
    <source>
        <dbReference type="HAMAP-Rule" id="MF_00061"/>
    </source>
</evidence>
<keyword evidence="7" id="KW-0067">ATP-binding</keyword>
<evidence type="ECO:0000256" key="5">
    <source>
        <dbReference type="ARBA" id="ARBA00023229"/>
    </source>
</evidence>
<comment type="function">
    <text evidence="7">Catalyzes the phosphorylation of the position 2 hydroxy group of 4-diphosphocytidyl-2C-methyl-D-erythritol.</text>
</comment>
<evidence type="ECO:0000256" key="1">
    <source>
        <dbReference type="ARBA" id="ARBA00009684"/>
    </source>
</evidence>
<accession>A0A8E4GIZ2</accession>
<dbReference type="RefSeq" id="WP_216782397.1">
    <property type="nucleotide sequence ID" value="NZ_LR890047.1"/>
</dbReference>
<evidence type="ECO:0000256" key="4">
    <source>
        <dbReference type="ARBA" id="ARBA00022741"/>
    </source>
</evidence>
<keyword evidence="7 10" id="KW-0418">Kinase</keyword>
<dbReference type="GO" id="GO:0050515">
    <property type="term" value="F:4-(cytidine 5'-diphospho)-2-C-methyl-D-erythritol kinase activity"/>
    <property type="evidence" value="ECO:0007669"/>
    <property type="project" value="UniProtKB-UniRule"/>
</dbReference>
<organism evidence="10 11">
    <name type="scientific">Candidatus Profftia tarda</name>
    <dbReference type="NCBI Taxonomy" id="1177216"/>
    <lineage>
        <taxon>Bacteria</taxon>
        <taxon>Pseudomonadati</taxon>
        <taxon>Pseudomonadota</taxon>
        <taxon>Gammaproteobacteria</taxon>
        <taxon>Enterobacterales</taxon>
        <taxon>Enterobacteriaceae</taxon>
        <taxon>Candidatus Profftia</taxon>
    </lineage>
</organism>
<reference evidence="10" key="1">
    <citation type="submission" date="2020-10" db="EMBL/GenBank/DDBJ databases">
        <authorList>
            <person name="Szabo G."/>
        </authorList>
    </citation>
    <scope>NUCLEOTIDE SEQUENCE</scope>
    <source>
        <strain evidence="10">PROFFT</strain>
    </source>
</reference>
<dbReference type="EC" id="2.7.1.148" evidence="2 7"/>
<dbReference type="EMBL" id="LR890047">
    <property type="protein sequence ID" value="CAD6512747.1"/>
    <property type="molecule type" value="Genomic_DNA"/>
</dbReference>
<dbReference type="Pfam" id="PF08544">
    <property type="entry name" value="GHMP_kinases_C"/>
    <property type="match status" value="1"/>
</dbReference>
<feature type="domain" description="GHMP kinase N-terminal" evidence="8">
    <location>
        <begin position="68"/>
        <end position="148"/>
    </location>
</feature>
<evidence type="ECO:0000259" key="8">
    <source>
        <dbReference type="Pfam" id="PF00288"/>
    </source>
</evidence>
<evidence type="ECO:0000256" key="6">
    <source>
        <dbReference type="ARBA" id="ARBA00032554"/>
    </source>
</evidence>
<evidence type="ECO:0000313" key="11">
    <source>
        <dbReference type="Proteomes" id="UP000683585"/>
    </source>
</evidence>
<comment type="subunit">
    <text evidence="7">Homodimer.</text>
</comment>
<dbReference type="PIRSF" id="PIRSF010376">
    <property type="entry name" value="IspE"/>
    <property type="match status" value="1"/>
</dbReference>
<dbReference type="KEGG" id="ptf:PROFFT_A_06470"/>
<comment type="pathway">
    <text evidence="7">Isoprenoid biosynthesis; isopentenyl diphosphate biosynthesis via DXP pathway; isopentenyl diphosphate from 1-deoxy-D-xylulose 5-phosphate: step 3/6.</text>
</comment>
<protein>
    <recommendedName>
        <fullName evidence="3 7">4-diphosphocytidyl-2-C-methyl-D-erythritol kinase</fullName>
        <shortName evidence="7">CMK</shortName>
        <ecNumber evidence="2 7">2.7.1.148</ecNumber>
    </recommendedName>
    <alternativeName>
        <fullName evidence="6 7">4-(cytidine-5'-diphospho)-2-C-methyl-D-erythritol kinase</fullName>
    </alternativeName>
</protein>
<dbReference type="GO" id="GO:0005524">
    <property type="term" value="F:ATP binding"/>
    <property type="evidence" value="ECO:0007669"/>
    <property type="project" value="UniProtKB-UniRule"/>
</dbReference>
<keyword evidence="7 10" id="KW-0808">Transferase</keyword>
<feature type="binding site" evidence="7">
    <location>
        <begin position="99"/>
        <end position="109"/>
    </location>
    <ligand>
        <name>ATP</name>
        <dbReference type="ChEBI" id="CHEBI:30616"/>
    </ligand>
</feature>
<dbReference type="UniPathway" id="UPA00056">
    <property type="reaction ID" value="UER00094"/>
</dbReference>
<name>A0A8E4GIZ2_9ENTR</name>
<dbReference type="InterPro" id="IPR004424">
    <property type="entry name" value="IspE"/>
</dbReference>
<proteinExistence type="inferred from homology"/>
<comment type="similarity">
    <text evidence="1 7">Belongs to the GHMP kinase family. IspE subfamily.</text>
</comment>
<sequence>MISSSSTWPSPAKINLFLYIINRRYDGYHNLQTLFQFLEYSDELIITPRSDGKLNLLTKINGLSNDQNLIIRAAKLLRNNLPKCFDYCGADIELKKIIPIGGGLGGGSSNAATALVALNTLWQTNFNDHELVKMSIELGADVPFFVNGFACFSNGVGRLIHPAYPKEKWYLIAHPGLNIPTSKIFTDPELTRNSPVRSFEDLMSIPHTNDCELIVRKRFYDVDRVISSLSQYSPSRLTGTGACVFAEFETEFSALEVQRKIPDWITSFVARGVNSSPLQIFRSDFMNSAK</sequence>
<evidence type="ECO:0000313" key="10">
    <source>
        <dbReference type="EMBL" id="CAD6512747.1"/>
    </source>
</evidence>
<comment type="catalytic activity">
    <reaction evidence="7">
        <text>4-CDP-2-C-methyl-D-erythritol + ATP = 4-CDP-2-C-methyl-D-erythritol 2-phosphate + ADP + H(+)</text>
        <dbReference type="Rhea" id="RHEA:18437"/>
        <dbReference type="ChEBI" id="CHEBI:15378"/>
        <dbReference type="ChEBI" id="CHEBI:30616"/>
        <dbReference type="ChEBI" id="CHEBI:57823"/>
        <dbReference type="ChEBI" id="CHEBI:57919"/>
        <dbReference type="ChEBI" id="CHEBI:456216"/>
        <dbReference type="EC" id="2.7.1.148"/>
    </reaction>
</comment>
<keyword evidence="4 7" id="KW-0547">Nucleotide-binding</keyword>
<dbReference type="InterPro" id="IPR013750">
    <property type="entry name" value="GHMP_kinase_C_dom"/>
</dbReference>